<dbReference type="InterPro" id="IPR042269">
    <property type="entry name" value="Ser_carbopepase_S28_SKS"/>
</dbReference>
<proteinExistence type="inferred from homology"/>
<dbReference type="Gene3D" id="3.40.50.1820">
    <property type="entry name" value="alpha/beta hydrolase"/>
    <property type="match status" value="1"/>
</dbReference>
<dbReference type="AlphaFoldDB" id="A0A8S4G2N2"/>
<feature type="chain" id="PRO_5035781827" evidence="6">
    <location>
        <begin position="16"/>
        <end position="488"/>
    </location>
</feature>
<evidence type="ECO:0000313" key="8">
    <source>
        <dbReference type="Proteomes" id="UP000653454"/>
    </source>
</evidence>
<dbReference type="PANTHER" id="PTHR11010:SF5">
    <property type="entry name" value="RE36938P-RELATED"/>
    <property type="match status" value="1"/>
</dbReference>
<dbReference type="GO" id="GO:0006508">
    <property type="term" value="P:proteolysis"/>
    <property type="evidence" value="ECO:0007669"/>
    <property type="project" value="UniProtKB-KW"/>
</dbReference>
<keyword evidence="4" id="KW-0378">Hydrolase</keyword>
<accession>A0A8S4G2N2</accession>
<dbReference type="Proteomes" id="UP000653454">
    <property type="component" value="Unassembled WGS sequence"/>
</dbReference>
<dbReference type="Gene3D" id="1.20.120.980">
    <property type="entry name" value="Serine carboxypeptidase S28, SKS domain"/>
    <property type="match status" value="1"/>
</dbReference>
<dbReference type="EMBL" id="CAJHNJ030000073">
    <property type="protein sequence ID" value="CAG9134134.1"/>
    <property type="molecule type" value="Genomic_DNA"/>
</dbReference>
<dbReference type="Pfam" id="PF05577">
    <property type="entry name" value="Peptidase_S28"/>
    <property type="match status" value="1"/>
</dbReference>
<keyword evidence="5" id="KW-0325">Glycoprotein</keyword>
<organism evidence="7 8">
    <name type="scientific">Plutella xylostella</name>
    <name type="common">Diamondback moth</name>
    <name type="synonym">Plutella maculipennis</name>
    <dbReference type="NCBI Taxonomy" id="51655"/>
    <lineage>
        <taxon>Eukaryota</taxon>
        <taxon>Metazoa</taxon>
        <taxon>Ecdysozoa</taxon>
        <taxon>Arthropoda</taxon>
        <taxon>Hexapoda</taxon>
        <taxon>Insecta</taxon>
        <taxon>Pterygota</taxon>
        <taxon>Neoptera</taxon>
        <taxon>Endopterygota</taxon>
        <taxon>Lepidoptera</taxon>
        <taxon>Glossata</taxon>
        <taxon>Ditrysia</taxon>
        <taxon>Yponomeutoidea</taxon>
        <taxon>Plutellidae</taxon>
        <taxon>Plutella</taxon>
    </lineage>
</organism>
<dbReference type="PANTHER" id="PTHR11010">
    <property type="entry name" value="PROTEASE S28 PRO-X CARBOXYPEPTIDASE-RELATED"/>
    <property type="match status" value="1"/>
</dbReference>
<dbReference type="InterPro" id="IPR008758">
    <property type="entry name" value="Peptidase_S28"/>
</dbReference>
<evidence type="ECO:0000256" key="4">
    <source>
        <dbReference type="ARBA" id="ARBA00022801"/>
    </source>
</evidence>
<dbReference type="SUPFAM" id="SSF53474">
    <property type="entry name" value="alpha/beta-Hydrolases"/>
    <property type="match status" value="1"/>
</dbReference>
<evidence type="ECO:0000256" key="3">
    <source>
        <dbReference type="ARBA" id="ARBA00022729"/>
    </source>
</evidence>
<feature type="signal peptide" evidence="6">
    <location>
        <begin position="1"/>
        <end position="15"/>
    </location>
</feature>
<comment type="caution">
    <text evidence="7">The sequence shown here is derived from an EMBL/GenBank/DDBJ whole genome shotgun (WGS) entry which is preliminary data.</text>
</comment>
<evidence type="ECO:0000256" key="5">
    <source>
        <dbReference type="ARBA" id="ARBA00023180"/>
    </source>
</evidence>
<comment type="similarity">
    <text evidence="1">Belongs to the peptidase S28 family.</text>
</comment>
<keyword evidence="8" id="KW-1185">Reference proteome</keyword>
<evidence type="ECO:0000256" key="2">
    <source>
        <dbReference type="ARBA" id="ARBA00022670"/>
    </source>
</evidence>
<dbReference type="GO" id="GO:0008239">
    <property type="term" value="F:dipeptidyl-peptidase activity"/>
    <property type="evidence" value="ECO:0007669"/>
    <property type="project" value="TreeGrafter"/>
</dbReference>
<keyword evidence="2" id="KW-0645">Protease</keyword>
<evidence type="ECO:0000313" key="7">
    <source>
        <dbReference type="EMBL" id="CAG9134134.1"/>
    </source>
</evidence>
<protein>
    <submittedName>
        <fullName evidence="7">(diamondback moth) hypothetical protein</fullName>
    </submittedName>
</protein>
<evidence type="ECO:0000256" key="1">
    <source>
        <dbReference type="ARBA" id="ARBA00011079"/>
    </source>
</evidence>
<sequence length="488" mass="54891">MWLLPLFCLLAPSLGSSPVRLLVEPPLRVWLRPPAEPRDARAVGTAWVTVPVDHFNPLDDRTYQMRYMYNEQFFNGTGAPIFIMVGGEWEISSGFLLTGNMFEMARENNGYLIYTEHRFYGRTQPFATHSTENLRYLNVDQALADLATFIGMLKEQPRFSTSPVILVGGSYAGNMVLWFKQRYAHLVLGTVASSAPIKAEVDFTGYLTVVESAFRAEGGDACAAVLRDGIAATVAATETAEGRELLEQVFKICPPPSDPLDYSDKFTMGYFSGFISWTLSGQVQNARPAELRNLCNNLVNNVYGATPMESIGGLVTSGLSPGQCYEIRYEDYVNSYKNDAVSTGRAWYYQTCTEYAYFQIAPPTGSVFSPLSRWLNVEFYADLCKQAYDSRFDESFVRASVARSNRMFGGLRPDVNNTINIHGAIDPWHYLGVVDRELKESSPTYLVPRASHCFDLQPWQVTDTARMTQVQQAARRTVATWLHEYYHK</sequence>
<gene>
    <name evidence="7" type="ORF">PLXY2_LOCUS12361</name>
</gene>
<dbReference type="GO" id="GO:0070008">
    <property type="term" value="F:serine-type exopeptidase activity"/>
    <property type="evidence" value="ECO:0007669"/>
    <property type="project" value="InterPro"/>
</dbReference>
<name>A0A8S4G2N2_PLUXY</name>
<evidence type="ECO:0000256" key="6">
    <source>
        <dbReference type="SAM" id="SignalP"/>
    </source>
</evidence>
<reference evidence="7" key="1">
    <citation type="submission" date="2020-11" db="EMBL/GenBank/DDBJ databases">
        <authorList>
            <person name="Whiteford S."/>
        </authorList>
    </citation>
    <scope>NUCLEOTIDE SEQUENCE</scope>
</reference>
<dbReference type="InterPro" id="IPR029058">
    <property type="entry name" value="AB_hydrolase_fold"/>
</dbReference>
<keyword evidence="3 6" id="KW-0732">Signal</keyword>